<gene>
    <name evidence="1" type="ORF">F4821DRAFT_168193</name>
</gene>
<dbReference type="Proteomes" id="UP001497680">
    <property type="component" value="Unassembled WGS sequence"/>
</dbReference>
<sequence length="149" mass="17095">MKFPRTLMFALIAAFAMILPTCRVRWLDGDHRQRPCTWFSVVCAMTMDLAVGNDPFWFSISLVVFQTNCGVSRLPGTTPERIVSSWRHISIPPHNLVDRKRHGMPECPFYTEESSSEVHSESHADQHTVFVLPGSHHRSTDDTPNIRRF</sequence>
<dbReference type="EMBL" id="MU394335">
    <property type="protein sequence ID" value="KAI6084556.1"/>
    <property type="molecule type" value="Genomic_DNA"/>
</dbReference>
<evidence type="ECO:0000313" key="1">
    <source>
        <dbReference type="EMBL" id="KAI6084556.1"/>
    </source>
</evidence>
<accession>A0ACC0CVM3</accession>
<organism evidence="1 2">
    <name type="scientific">Hypoxylon rubiginosum</name>
    <dbReference type="NCBI Taxonomy" id="110542"/>
    <lineage>
        <taxon>Eukaryota</taxon>
        <taxon>Fungi</taxon>
        <taxon>Dikarya</taxon>
        <taxon>Ascomycota</taxon>
        <taxon>Pezizomycotina</taxon>
        <taxon>Sordariomycetes</taxon>
        <taxon>Xylariomycetidae</taxon>
        <taxon>Xylariales</taxon>
        <taxon>Hypoxylaceae</taxon>
        <taxon>Hypoxylon</taxon>
    </lineage>
</organism>
<evidence type="ECO:0000313" key="2">
    <source>
        <dbReference type="Proteomes" id="UP001497680"/>
    </source>
</evidence>
<comment type="caution">
    <text evidence="1">The sequence shown here is derived from an EMBL/GenBank/DDBJ whole genome shotgun (WGS) entry which is preliminary data.</text>
</comment>
<keyword evidence="2" id="KW-1185">Reference proteome</keyword>
<protein>
    <submittedName>
        <fullName evidence="1">Uncharacterized protein</fullName>
    </submittedName>
</protein>
<proteinExistence type="predicted"/>
<name>A0ACC0CVM3_9PEZI</name>
<reference evidence="1 2" key="1">
    <citation type="journal article" date="2022" name="New Phytol.">
        <title>Ecological generalism drives hyperdiversity of secondary metabolite gene clusters in xylarialean endophytes.</title>
        <authorList>
            <person name="Franco M.E.E."/>
            <person name="Wisecaver J.H."/>
            <person name="Arnold A.E."/>
            <person name="Ju Y.M."/>
            <person name="Slot J.C."/>
            <person name="Ahrendt S."/>
            <person name="Moore L.P."/>
            <person name="Eastman K.E."/>
            <person name="Scott K."/>
            <person name="Konkel Z."/>
            <person name="Mondo S.J."/>
            <person name="Kuo A."/>
            <person name="Hayes R.D."/>
            <person name="Haridas S."/>
            <person name="Andreopoulos B."/>
            <person name="Riley R."/>
            <person name="LaButti K."/>
            <person name="Pangilinan J."/>
            <person name="Lipzen A."/>
            <person name="Amirebrahimi M."/>
            <person name="Yan J."/>
            <person name="Adam C."/>
            <person name="Keymanesh K."/>
            <person name="Ng V."/>
            <person name="Louie K."/>
            <person name="Northen T."/>
            <person name="Drula E."/>
            <person name="Henrissat B."/>
            <person name="Hsieh H.M."/>
            <person name="Youens-Clark K."/>
            <person name="Lutzoni F."/>
            <person name="Miadlikowska J."/>
            <person name="Eastwood D.C."/>
            <person name="Hamelin R.C."/>
            <person name="Grigoriev I.V."/>
            <person name="U'Ren J.M."/>
        </authorList>
    </citation>
    <scope>NUCLEOTIDE SEQUENCE [LARGE SCALE GENOMIC DNA]</scope>
    <source>
        <strain evidence="1 2">ER1909</strain>
    </source>
</reference>